<feature type="domain" description="EGF-like" evidence="4">
    <location>
        <begin position="16"/>
        <end position="57"/>
    </location>
</feature>
<reference evidence="5 6" key="1">
    <citation type="submission" date="2015-09" db="EMBL/GenBank/DDBJ databases">
        <title>Draft genome of the parasitic nematode Teladorsagia circumcincta isolate WARC Sus (inbred).</title>
        <authorList>
            <person name="Mitreva M."/>
        </authorList>
    </citation>
    <scope>NUCLEOTIDE SEQUENCE [LARGE SCALE GENOMIC DNA]</scope>
    <source>
        <strain evidence="5 6">S</strain>
    </source>
</reference>
<dbReference type="InterPro" id="IPR009030">
    <property type="entry name" value="Growth_fac_rcpt_cys_sf"/>
</dbReference>
<comment type="caution">
    <text evidence="3">Lacks conserved residue(s) required for the propagation of feature annotation.</text>
</comment>
<keyword evidence="6" id="KW-1185">Reference proteome</keyword>
<dbReference type="InterPro" id="IPR000152">
    <property type="entry name" value="EGF-type_Asp/Asn_hydroxyl_site"/>
</dbReference>
<evidence type="ECO:0000313" key="6">
    <source>
        <dbReference type="Proteomes" id="UP000230423"/>
    </source>
</evidence>
<accession>A0A2G9TKT5</accession>
<dbReference type="SUPFAM" id="SSF57184">
    <property type="entry name" value="Growth factor receptor domain"/>
    <property type="match status" value="1"/>
</dbReference>
<dbReference type="PROSITE" id="PS01186">
    <property type="entry name" value="EGF_2"/>
    <property type="match status" value="1"/>
</dbReference>
<evidence type="ECO:0000256" key="2">
    <source>
        <dbReference type="ARBA" id="ARBA00023157"/>
    </source>
</evidence>
<proteinExistence type="predicted"/>
<evidence type="ECO:0000256" key="3">
    <source>
        <dbReference type="PROSITE-ProRule" id="PRU00076"/>
    </source>
</evidence>
<feature type="non-terminal residue" evidence="5">
    <location>
        <position position="113"/>
    </location>
</feature>
<keyword evidence="2" id="KW-1015">Disulfide bond</keyword>
<protein>
    <recommendedName>
        <fullName evidence="4">EGF-like domain-containing protein</fullName>
    </recommendedName>
</protein>
<dbReference type="PROSITE" id="PS50026">
    <property type="entry name" value="EGF_3"/>
    <property type="match status" value="1"/>
</dbReference>
<evidence type="ECO:0000256" key="1">
    <source>
        <dbReference type="ARBA" id="ARBA00022737"/>
    </source>
</evidence>
<evidence type="ECO:0000259" key="4">
    <source>
        <dbReference type="PROSITE" id="PS50026"/>
    </source>
</evidence>
<dbReference type="InterPro" id="IPR000742">
    <property type="entry name" value="EGF"/>
</dbReference>
<dbReference type="Gene3D" id="2.40.155.10">
    <property type="entry name" value="Green fluorescent protein"/>
    <property type="match status" value="1"/>
</dbReference>
<sequence length="113" mass="12434">RNDYRVHTVSGEASQPASNCAAAGTAACHENGVCRDYTDGFCCECQAGYYGNGKDCEKKGEPQRISGSLEGVINGLIRSYTGMDVQLKEHGQPRSMRMTIDQQIQYEECPHRP</sequence>
<keyword evidence="1" id="KW-0677">Repeat</keyword>
<gene>
    <name evidence="5" type="ORF">TELCIR_19980</name>
</gene>
<dbReference type="CDD" id="cd00054">
    <property type="entry name" value="EGF_CA"/>
    <property type="match status" value="1"/>
</dbReference>
<organism evidence="5 6">
    <name type="scientific">Teladorsagia circumcincta</name>
    <name type="common">Brown stomach worm</name>
    <name type="synonym">Ostertagia circumcincta</name>
    <dbReference type="NCBI Taxonomy" id="45464"/>
    <lineage>
        <taxon>Eukaryota</taxon>
        <taxon>Metazoa</taxon>
        <taxon>Ecdysozoa</taxon>
        <taxon>Nematoda</taxon>
        <taxon>Chromadorea</taxon>
        <taxon>Rhabditida</taxon>
        <taxon>Rhabditina</taxon>
        <taxon>Rhabditomorpha</taxon>
        <taxon>Strongyloidea</taxon>
        <taxon>Trichostrongylidae</taxon>
        <taxon>Teladorsagia</taxon>
    </lineage>
</organism>
<evidence type="ECO:0000313" key="5">
    <source>
        <dbReference type="EMBL" id="PIO58581.1"/>
    </source>
</evidence>
<dbReference type="Proteomes" id="UP000230423">
    <property type="component" value="Unassembled WGS sequence"/>
</dbReference>
<keyword evidence="3" id="KW-0245">EGF-like domain</keyword>
<dbReference type="InterPro" id="IPR009017">
    <property type="entry name" value="GFP"/>
</dbReference>
<dbReference type="OrthoDB" id="5847703at2759"/>
<dbReference type="PROSITE" id="PS00010">
    <property type="entry name" value="ASX_HYDROXYL"/>
    <property type="match status" value="1"/>
</dbReference>
<name>A0A2G9TKT5_TELCI</name>
<dbReference type="AlphaFoldDB" id="A0A2G9TKT5"/>
<dbReference type="EMBL" id="KZ360647">
    <property type="protein sequence ID" value="PIO58581.1"/>
    <property type="molecule type" value="Genomic_DNA"/>
</dbReference>
<feature type="non-terminal residue" evidence="5">
    <location>
        <position position="1"/>
    </location>
</feature>